<name>A0A418V7X1_9DEIO</name>
<evidence type="ECO:0000259" key="1">
    <source>
        <dbReference type="Pfam" id="PF01872"/>
    </source>
</evidence>
<feature type="domain" description="Bacterial bifunctional deaminase-reductase C-terminal" evidence="1">
    <location>
        <begin position="54"/>
        <end position="191"/>
    </location>
</feature>
<dbReference type="SUPFAM" id="SSF53597">
    <property type="entry name" value="Dihydrofolate reductase-like"/>
    <property type="match status" value="1"/>
</dbReference>
<dbReference type="AlphaFoldDB" id="A0A418V7X1"/>
<dbReference type="InterPro" id="IPR002734">
    <property type="entry name" value="RibDG_C"/>
</dbReference>
<proteinExistence type="predicted"/>
<dbReference type="Gene3D" id="3.40.430.10">
    <property type="entry name" value="Dihydrofolate Reductase, subunit A"/>
    <property type="match status" value="1"/>
</dbReference>
<evidence type="ECO:0000313" key="2">
    <source>
        <dbReference type="EMBL" id="RJF72176.1"/>
    </source>
</evidence>
<gene>
    <name evidence="2" type="ORF">D3875_12055</name>
</gene>
<protein>
    <submittedName>
        <fullName evidence="2">Dihydrofolate reductase</fullName>
    </submittedName>
</protein>
<dbReference type="GO" id="GO:0009231">
    <property type="term" value="P:riboflavin biosynthetic process"/>
    <property type="evidence" value="ECO:0007669"/>
    <property type="project" value="InterPro"/>
</dbReference>
<comment type="caution">
    <text evidence="2">The sequence shown here is derived from an EMBL/GenBank/DDBJ whole genome shotgun (WGS) entry which is preliminary data.</text>
</comment>
<reference evidence="2 3" key="1">
    <citation type="submission" date="2018-09" db="EMBL/GenBank/DDBJ databases">
        <authorList>
            <person name="Zhu H."/>
        </authorList>
    </citation>
    <scope>NUCLEOTIDE SEQUENCE [LARGE SCALE GENOMIC DNA]</scope>
    <source>
        <strain evidence="2 3">K2S05-167</strain>
    </source>
</reference>
<organism evidence="2 3">
    <name type="scientific">Deinococcus cavernae</name>
    <dbReference type="NCBI Taxonomy" id="2320857"/>
    <lineage>
        <taxon>Bacteria</taxon>
        <taxon>Thermotogati</taxon>
        <taxon>Deinococcota</taxon>
        <taxon>Deinococci</taxon>
        <taxon>Deinococcales</taxon>
        <taxon>Deinococcaceae</taxon>
        <taxon>Deinococcus</taxon>
    </lineage>
</organism>
<dbReference type="InterPro" id="IPR024072">
    <property type="entry name" value="DHFR-like_dom_sf"/>
</dbReference>
<sequence length="205" mass="22443">MGATPAQLRVVSVQDFSLASSWAGAMRKVVAIEYVTLNNVMEAPVWTQPYFSQDVGQFQDGHLHAASQLLLGRVTYEGMSEAWPQAPADEGGFAERINTMPKEVVTSQRGELTWNSTALHPDKLVQHVKALRQQDGANILIYGSGQVVRPLLQADLLDELHLLLCPVSVEEGKKLFEGKEVKLKPARQQGFSGGMTLLSFVPESA</sequence>
<dbReference type="GO" id="GO:0008703">
    <property type="term" value="F:5-amino-6-(5-phosphoribosylamino)uracil reductase activity"/>
    <property type="evidence" value="ECO:0007669"/>
    <property type="project" value="InterPro"/>
</dbReference>
<dbReference type="Pfam" id="PF01872">
    <property type="entry name" value="RibD_C"/>
    <property type="match status" value="1"/>
</dbReference>
<keyword evidence="3" id="KW-1185">Reference proteome</keyword>
<accession>A0A418V7X1</accession>
<evidence type="ECO:0000313" key="3">
    <source>
        <dbReference type="Proteomes" id="UP000286287"/>
    </source>
</evidence>
<dbReference type="Proteomes" id="UP000286287">
    <property type="component" value="Unassembled WGS sequence"/>
</dbReference>
<dbReference type="EMBL" id="QYUJ01000014">
    <property type="protein sequence ID" value="RJF72176.1"/>
    <property type="molecule type" value="Genomic_DNA"/>
</dbReference>